<keyword evidence="4 10" id="KW-0349">Heme</keyword>
<evidence type="ECO:0000256" key="3">
    <source>
        <dbReference type="ARBA" id="ARBA00010617"/>
    </source>
</evidence>
<reference evidence="12" key="1">
    <citation type="submission" date="2020-04" db="EMBL/GenBank/DDBJ databases">
        <authorList>
            <person name="Neveu A P."/>
        </authorList>
    </citation>
    <scope>NUCLEOTIDE SEQUENCE</scope>
    <source>
        <tissue evidence="12">Whole embryo</tissue>
    </source>
</reference>
<dbReference type="AlphaFoldDB" id="A0A6F9DB03"/>
<dbReference type="GO" id="GO:0005506">
    <property type="term" value="F:iron ion binding"/>
    <property type="evidence" value="ECO:0007669"/>
    <property type="project" value="InterPro"/>
</dbReference>
<gene>
    <name evidence="12" type="primary">Cyp3a11-005</name>
</gene>
<keyword evidence="11" id="KW-0503">Monooxygenase</keyword>
<comment type="cofactor">
    <cofactor evidence="10">
        <name>heme</name>
        <dbReference type="ChEBI" id="CHEBI:30413"/>
    </cofactor>
</comment>
<keyword evidence="7 11" id="KW-0560">Oxidoreductase</keyword>
<evidence type="ECO:0000256" key="10">
    <source>
        <dbReference type="PIRSR" id="PIRSR602401-1"/>
    </source>
</evidence>
<organism evidence="12">
    <name type="scientific">Phallusia mammillata</name>
    <dbReference type="NCBI Taxonomy" id="59560"/>
    <lineage>
        <taxon>Eukaryota</taxon>
        <taxon>Metazoa</taxon>
        <taxon>Chordata</taxon>
        <taxon>Tunicata</taxon>
        <taxon>Ascidiacea</taxon>
        <taxon>Phlebobranchia</taxon>
        <taxon>Ascidiidae</taxon>
        <taxon>Phallusia</taxon>
    </lineage>
</organism>
<keyword evidence="6" id="KW-0492">Microsome</keyword>
<evidence type="ECO:0000256" key="2">
    <source>
        <dbReference type="ARBA" id="ARBA00004406"/>
    </source>
</evidence>
<dbReference type="PANTHER" id="PTHR24302">
    <property type="entry name" value="CYTOCHROME P450 FAMILY 3"/>
    <property type="match status" value="1"/>
</dbReference>
<dbReference type="InterPro" id="IPR002401">
    <property type="entry name" value="Cyt_P450_E_grp-I"/>
</dbReference>
<dbReference type="PROSITE" id="PS00086">
    <property type="entry name" value="CYTOCHROME_P450"/>
    <property type="match status" value="1"/>
</dbReference>
<dbReference type="InterPro" id="IPR001128">
    <property type="entry name" value="Cyt_P450"/>
</dbReference>
<dbReference type="InterPro" id="IPR050705">
    <property type="entry name" value="Cytochrome_P450_3A"/>
</dbReference>
<evidence type="ECO:0000256" key="5">
    <source>
        <dbReference type="ARBA" id="ARBA00022723"/>
    </source>
</evidence>
<sequence>MYGPLDILSIETWILLITAILAARYYINQKYQVLKKLNIPHAPPSIFRLGNIDEMMSDLVSFFKKDLVRKKKYGKIYGTYVGVNPRITIADPEILKQIQLKEAGIFRDRQRSFSKVNGKEMNQALTSAEGDHWKRIRSTISPVFSTSKLKDMIGIMDRCTDKMVKNLHKISKDEDGKFMPTDVLSKLSLDVICSTSFNVDMHTQDDGEEPTLIKMGRKLFDIQLSKSFAFFTFFVFPSTEWIGELINYSIFPSEAVKYFAGLVDALIKNKDHDKTRVDMMTQMLNEKISEEEAKTAHKGLTRNEIVGNSIVMIMGGYETTANTMMFVIYNLASHKHEQDKCREEIKKAVEKHGGLTYEAIGTLTYLTQCINETLRVYPAVIRNSRYCEKEITIQGVTIPAGIHVDIPTYGMSRDEEYWDEPTKFKPERMEDMSKIDPIIFQPFGAGPRNCIGMRFALIEMKMAISKILLNFEVDMCPDTPEPPLEIIFKASVRPKEDFSLKVTPLNSE</sequence>
<evidence type="ECO:0000256" key="1">
    <source>
        <dbReference type="ARBA" id="ARBA00004174"/>
    </source>
</evidence>
<comment type="subcellular location">
    <subcellularLocation>
        <location evidence="2">Endoplasmic reticulum membrane</location>
        <topology evidence="2">Peripheral membrane protein</topology>
    </subcellularLocation>
    <subcellularLocation>
        <location evidence="1">Microsome membrane</location>
        <topology evidence="1">Peripheral membrane protein</topology>
    </subcellularLocation>
</comment>
<dbReference type="InterPro" id="IPR036396">
    <property type="entry name" value="Cyt_P450_sf"/>
</dbReference>
<keyword evidence="5 10" id="KW-0479">Metal-binding</keyword>
<keyword evidence="8 10" id="KW-0408">Iron</keyword>
<evidence type="ECO:0000256" key="9">
    <source>
        <dbReference type="ARBA" id="ARBA00043906"/>
    </source>
</evidence>
<comment type="similarity">
    <text evidence="3 11">Belongs to the cytochrome P450 family.</text>
</comment>
<dbReference type="FunFam" id="1.10.630.10:FF:000042">
    <property type="entry name" value="Cytochrome P450"/>
    <property type="match status" value="1"/>
</dbReference>
<dbReference type="SUPFAM" id="SSF48264">
    <property type="entry name" value="Cytochrome P450"/>
    <property type="match status" value="1"/>
</dbReference>
<name>A0A6F9DB03_9ASCI</name>
<dbReference type="Gene3D" id="1.10.630.10">
    <property type="entry name" value="Cytochrome P450"/>
    <property type="match status" value="1"/>
</dbReference>
<proteinExistence type="evidence at transcript level"/>
<protein>
    <submittedName>
        <fullName evidence="12">Cytochrome P450 CYP3-like member 3</fullName>
    </submittedName>
</protein>
<evidence type="ECO:0000313" key="12">
    <source>
        <dbReference type="EMBL" id="CAB3235838.1"/>
    </source>
</evidence>
<evidence type="ECO:0000256" key="8">
    <source>
        <dbReference type="ARBA" id="ARBA00023004"/>
    </source>
</evidence>
<dbReference type="GO" id="GO:0020037">
    <property type="term" value="F:heme binding"/>
    <property type="evidence" value="ECO:0007669"/>
    <property type="project" value="InterPro"/>
</dbReference>
<keyword evidence="6" id="KW-0256">Endoplasmic reticulum</keyword>
<dbReference type="Pfam" id="PF00067">
    <property type="entry name" value="p450"/>
    <property type="match status" value="1"/>
</dbReference>
<dbReference type="CDD" id="cd11055">
    <property type="entry name" value="CYP3A-like"/>
    <property type="match status" value="1"/>
</dbReference>
<dbReference type="InterPro" id="IPR017972">
    <property type="entry name" value="Cyt_P450_CS"/>
</dbReference>
<evidence type="ECO:0000256" key="11">
    <source>
        <dbReference type="RuleBase" id="RU000461"/>
    </source>
</evidence>
<dbReference type="PRINTS" id="PR00463">
    <property type="entry name" value="EP450I"/>
</dbReference>
<evidence type="ECO:0000256" key="7">
    <source>
        <dbReference type="ARBA" id="ARBA00023002"/>
    </source>
</evidence>
<dbReference type="EMBL" id="LR784328">
    <property type="protein sequence ID" value="CAB3235838.1"/>
    <property type="molecule type" value="mRNA"/>
</dbReference>
<evidence type="ECO:0000256" key="4">
    <source>
        <dbReference type="ARBA" id="ARBA00022617"/>
    </source>
</evidence>
<dbReference type="GO" id="GO:0016705">
    <property type="term" value="F:oxidoreductase activity, acting on paired donors, with incorporation or reduction of molecular oxygen"/>
    <property type="evidence" value="ECO:0007669"/>
    <property type="project" value="InterPro"/>
</dbReference>
<comment type="function">
    <text evidence="9">Cytochromes P450 are a group of heme-thiolate monooxygenases. They oxidize a variety of structurally unrelated compounds, including steroids, fatty acids, and xenobiotics.</text>
</comment>
<dbReference type="PRINTS" id="PR00385">
    <property type="entry name" value="P450"/>
</dbReference>
<evidence type="ECO:0000256" key="6">
    <source>
        <dbReference type="ARBA" id="ARBA00022848"/>
    </source>
</evidence>
<dbReference type="GO" id="GO:0008395">
    <property type="term" value="F:steroid hydroxylase activity"/>
    <property type="evidence" value="ECO:0007669"/>
    <property type="project" value="TreeGrafter"/>
</dbReference>
<dbReference type="GO" id="GO:0005789">
    <property type="term" value="C:endoplasmic reticulum membrane"/>
    <property type="evidence" value="ECO:0007669"/>
    <property type="project" value="UniProtKB-SubCell"/>
</dbReference>
<feature type="binding site" description="axial binding residue" evidence="10">
    <location>
        <position position="450"/>
    </location>
    <ligand>
        <name>heme</name>
        <dbReference type="ChEBI" id="CHEBI:30413"/>
    </ligand>
    <ligandPart>
        <name>Fe</name>
        <dbReference type="ChEBI" id="CHEBI:18248"/>
    </ligandPart>
</feature>
<accession>A0A6F9DB03</accession>
<dbReference type="PANTHER" id="PTHR24302:SF15">
    <property type="entry name" value="FATTY-ACID PEROXYGENASE"/>
    <property type="match status" value="1"/>
</dbReference>